<sequence length="534" mass="58661">MTIGYLEWPHEINTPNIKTSQNKIGLKAESMSTQKEHLGLVEAESIPTQAEVTEQEIYRDQGINDSAGSDLDLASLCINKACQATSSDQDLGSWKLLEVITRYSRGTPVDGNLNVWPSLVHHYCPSIGDHRNTHHFDNGGSMASKGRNGIAVADNKRFEGYIDGCGMRGSIGHPPNDCPILQEPPPPFNPQLVQESSLEDLMKQLVMNNIQFQKNVSATQQPMQQLNNSPSLKDLIQQNNMQFQQNIIATMQELTAQIGQLATTINQLQFEDFGQVPSQAILSPQENISDITMRSDMELPQQQSLKVQYGFSGILDSENSTICCQPHACCYPTKMAEIDDYVPTISDLADVVKIANSMTDVTNLTDMTLDEISDQVTRVEIVDPACVDITNPTCAYAKMADPKYANADNAFADRAEDVDSLVDKSDSVNMTKMADSAVSMSNHANIFEVANSMMEVPSLADIIEVADSRVNISTFADMPEMLDFVANVSNFANVVDNSKSADITKVLDFGIEVSDPINNFLAHEPTLADSYNQS</sequence>
<proteinExistence type="predicted"/>
<dbReference type="Proteomes" id="UP000257109">
    <property type="component" value="Unassembled WGS sequence"/>
</dbReference>
<dbReference type="EMBL" id="QJKJ01002417">
    <property type="protein sequence ID" value="RDY02987.1"/>
    <property type="molecule type" value="Genomic_DNA"/>
</dbReference>
<dbReference type="AlphaFoldDB" id="A0A371HJM6"/>
<comment type="caution">
    <text evidence="1">The sequence shown here is derived from an EMBL/GenBank/DDBJ whole genome shotgun (WGS) entry which is preliminary data.</text>
</comment>
<reference evidence="1" key="1">
    <citation type="submission" date="2018-05" db="EMBL/GenBank/DDBJ databases">
        <title>Draft genome of Mucuna pruriens seed.</title>
        <authorList>
            <person name="Nnadi N.E."/>
            <person name="Vos R."/>
            <person name="Hasami M.H."/>
            <person name="Devisetty U.K."/>
            <person name="Aguiy J.C."/>
        </authorList>
    </citation>
    <scope>NUCLEOTIDE SEQUENCE [LARGE SCALE GENOMIC DNA]</scope>
    <source>
        <strain evidence="1">JCA_2017</strain>
    </source>
</reference>
<evidence type="ECO:0000313" key="2">
    <source>
        <dbReference type="Proteomes" id="UP000257109"/>
    </source>
</evidence>
<gene>
    <name evidence="1" type="ORF">CR513_13488</name>
</gene>
<accession>A0A371HJM6</accession>
<feature type="non-terminal residue" evidence="1">
    <location>
        <position position="1"/>
    </location>
</feature>
<organism evidence="1 2">
    <name type="scientific">Mucuna pruriens</name>
    <name type="common">Velvet bean</name>
    <name type="synonym">Dolichos pruriens</name>
    <dbReference type="NCBI Taxonomy" id="157652"/>
    <lineage>
        <taxon>Eukaryota</taxon>
        <taxon>Viridiplantae</taxon>
        <taxon>Streptophyta</taxon>
        <taxon>Embryophyta</taxon>
        <taxon>Tracheophyta</taxon>
        <taxon>Spermatophyta</taxon>
        <taxon>Magnoliopsida</taxon>
        <taxon>eudicotyledons</taxon>
        <taxon>Gunneridae</taxon>
        <taxon>Pentapetalae</taxon>
        <taxon>rosids</taxon>
        <taxon>fabids</taxon>
        <taxon>Fabales</taxon>
        <taxon>Fabaceae</taxon>
        <taxon>Papilionoideae</taxon>
        <taxon>50 kb inversion clade</taxon>
        <taxon>NPAAA clade</taxon>
        <taxon>indigoferoid/millettioid clade</taxon>
        <taxon>Phaseoleae</taxon>
        <taxon>Mucuna</taxon>
    </lineage>
</organism>
<evidence type="ECO:0000313" key="1">
    <source>
        <dbReference type="EMBL" id="RDY02987.1"/>
    </source>
</evidence>
<name>A0A371HJM6_MUCPR</name>
<protein>
    <submittedName>
        <fullName evidence="1">Uncharacterized protein</fullName>
    </submittedName>
</protein>
<keyword evidence="2" id="KW-1185">Reference proteome</keyword>